<organism evidence="2 3">
    <name type="scientific">Vibrio sinaloensis DSM 21326</name>
    <dbReference type="NCBI Taxonomy" id="945550"/>
    <lineage>
        <taxon>Bacteria</taxon>
        <taxon>Pseudomonadati</taxon>
        <taxon>Pseudomonadota</taxon>
        <taxon>Gammaproteobacteria</taxon>
        <taxon>Vibrionales</taxon>
        <taxon>Vibrionaceae</taxon>
        <taxon>Vibrio</taxon>
        <taxon>Vibrio oreintalis group</taxon>
    </lineage>
</organism>
<evidence type="ECO:0000313" key="2">
    <source>
        <dbReference type="EMBL" id="EGA72102.1"/>
    </source>
</evidence>
<comment type="caution">
    <text evidence="2">The sequence shown here is derived from an EMBL/GenBank/DDBJ whole genome shotgun (WGS) entry which is preliminary data.</text>
</comment>
<reference evidence="2 3" key="1">
    <citation type="journal article" date="2012" name="Int. J. Syst. Evol. Microbiol.">
        <title>Vibrio caribbeanicus sp. nov., isolated from the marine sponge Scleritoderma cyanea.</title>
        <authorList>
            <person name="Hoffmann M."/>
            <person name="Monday S.R."/>
            <person name="Allard M.W."/>
            <person name="Strain E.A."/>
            <person name="Whittaker P."/>
            <person name="Naum M."/>
            <person name="McCarthy P.J."/>
            <person name="Lopez J.V."/>
            <person name="Fischer M."/>
            <person name="Brown E.W."/>
        </authorList>
    </citation>
    <scope>NUCLEOTIDE SEQUENCE [LARGE SCALE GENOMIC DNA]</scope>
    <source>
        <strain evidence="3">DSMZ 21326</strain>
    </source>
</reference>
<feature type="region of interest" description="Disordered" evidence="1">
    <location>
        <begin position="1"/>
        <end position="32"/>
    </location>
</feature>
<evidence type="ECO:0000313" key="3">
    <source>
        <dbReference type="Proteomes" id="UP000006228"/>
    </source>
</evidence>
<gene>
    <name evidence="2" type="ORF">VISI1226_04839</name>
</gene>
<dbReference type="EMBL" id="AEVT01000006">
    <property type="protein sequence ID" value="EGA72102.1"/>
    <property type="molecule type" value="Genomic_DNA"/>
</dbReference>
<evidence type="ECO:0000256" key="1">
    <source>
        <dbReference type="SAM" id="MobiDB-lite"/>
    </source>
</evidence>
<protein>
    <submittedName>
        <fullName evidence="2">Uncharacterized protein</fullName>
    </submittedName>
</protein>
<name>E8M1C2_PHOS4</name>
<sequence>MEIDEETKRQGNSARVSRFQQTEGEYSEENKRAKQTVAFLTLKSG</sequence>
<feature type="compositionally biased region" description="Polar residues" evidence="1">
    <location>
        <begin position="10"/>
        <end position="24"/>
    </location>
</feature>
<proteinExistence type="predicted"/>
<dbReference type="AlphaFoldDB" id="E8M1C2"/>
<dbReference type="Proteomes" id="UP000006228">
    <property type="component" value="Unassembled WGS sequence"/>
</dbReference>
<accession>E8M1C2</accession>